<dbReference type="Pfam" id="PF02661">
    <property type="entry name" value="Fic"/>
    <property type="match status" value="1"/>
</dbReference>
<organism evidence="4 5">
    <name type="scientific">Candidatus Sulfurimonas marisnigri</name>
    <dbReference type="NCBI Taxonomy" id="2740405"/>
    <lineage>
        <taxon>Bacteria</taxon>
        <taxon>Pseudomonadati</taxon>
        <taxon>Campylobacterota</taxon>
        <taxon>Epsilonproteobacteria</taxon>
        <taxon>Campylobacterales</taxon>
        <taxon>Sulfurimonadaceae</taxon>
        <taxon>Sulfurimonas</taxon>
    </lineage>
</organism>
<accession>A0A7S7LYL8</accession>
<protein>
    <submittedName>
        <fullName evidence="4">Fic family protein</fullName>
    </submittedName>
</protein>
<dbReference type="Pfam" id="PF13776">
    <property type="entry name" value="DUF4172"/>
    <property type="match status" value="1"/>
</dbReference>
<dbReference type="SUPFAM" id="SSF140931">
    <property type="entry name" value="Fic-like"/>
    <property type="match status" value="1"/>
</dbReference>
<feature type="active site" evidence="1">
    <location>
        <position position="207"/>
    </location>
</feature>
<dbReference type="PROSITE" id="PS51459">
    <property type="entry name" value="FIDO"/>
    <property type="match status" value="1"/>
</dbReference>
<keyword evidence="2" id="KW-0067">ATP-binding</keyword>
<gene>
    <name evidence="4" type="ORF">HUE87_07845</name>
</gene>
<dbReference type="AlphaFoldDB" id="A0A7S7LYL8"/>
<dbReference type="Gene3D" id="1.10.10.10">
    <property type="entry name" value="Winged helix-like DNA-binding domain superfamily/Winged helix DNA-binding domain"/>
    <property type="match status" value="1"/>
</dbReference>
<sequence>MKKKQLWIWQHPNYPKFNYNLRELLPKITQISQSIGQVKALITLLDKDTQTNIKIDLFTSEIVSTSAIEGEHLQRESVRSSIRKKLDATFDKVYDKSTHHTDSLADILMDTILNTTPLELERLHKWHISLLSQTPSRFTKIKLGVFRDYDDMQIVSGVIGKEKVHFVGVPAKRIDNDVDALLKYINTSDDDIYIKSAIAHLWFVTTHPYDDGNGRMARIISDYIISKDFGIEYKYFSISSAIAKDRKNYYDKLEMSQNLIDNPDLDCTAWVLWYLDRFNDSLQETLDAINRVIQKTKFWDKVRQITLNQRQLKVLSKLLEYNEGEFQGGLTTKKYVAMTKTSLATAKRDIQELVKLGCLHQIEGTQGRNIRYDIVY</sequence>
<evidence type="ECO:0000256" key="1">
    <source>
        <dbReference type="PIRSR" id="PIRSR640198-1"/>
    </source>
</evidence>
<dbReference type="InterPro" id="IPR003812">
    <property type="entry name" value="Fido"/>
</dbReference>
<evidence type="ECO:0000313" key="5">
    <source>
        <dbReference type="Proteomes" id="UP000593836"/>
    </source>
</evidence>
<evidence type="ECO:0000256" key="2">
    <source>
        <dbReference type="PIRSR" id="PIRSR640198-2"/>
    </source>
</evidence>
<dbReference type="PANTHER" id="PTHR13504:SF33">
    <property type="entry name" value="FIC FAMILY PROTEIN"/>
    <property type="match status" value="1"/>
</dbReference>
<dbReference type="PANTHER" id="PTHR13504">
    <property type="entry name" value="FIDO DOMAIN-CONTAINING PROTEIN DDB_G0283145"/>
    <property type="match status" value="1"/>
</dbReference>
<name>A0A7S7LYL8_9BACT</name>
<dbReference type="InterPro" id="IPR040198">
    <property type="entry name" value="Fido_containing"/>
</dbReference>
<evidence type="ECO:0000259" key="3">
    <source>
        <dbReference type="PROSITE" id="PS51459"/>
    </source>
</evidence>
<evidence type="ECO:0000313" key="4">
    <source>
        <dbReference type="EMBL" id="QOY53811.1"/>
    </source>
</evidence>
<feature type="binding site" evidence="2">
    <location>
        <begin position="249"/>
        <end position="250"/>
    </location>
    <ligand>
        <name>ATP</name>
        <dbReference type="ChEBI" id="CHEBI:30616"/>
    </ligand>
</feature>
<dbReference type="KEGG" id="smas:HUE87_07845"/>
<keyword evidence="5" id="KW-1185">Reference proteome</keyword>
<dbReference type="EMBL" id="CP054493">
    <property type="protein sequence ID" value="QOY53811.1"/>
    <property type="molecule type" value="Genomic_DNA"/>
</dbReference>
<dbReference type="Proteomes" id="UP000593836">
    <property type="component" value="Chromosome"/>
</dbReference>
<dbReference type="InterPro" id="IPR036597">
    <property type="entry name" value="Fido-like_dom_sf"/>
</dbReference>
<reference evidence="4 5" key="1">
    <citation type="submission" date="2020-05" db="EMBL/GenBank/DDBJ databases">
        <title>Sulfurimonas marisnigri, sp. nov., and Sulfurimonas baltica, sp. nov., manganese oxide reducing chemolithoautotrophs of the class Epsilonproteobacteria isolated from the pelagic redoxclines of the Black and Baltic Seas and emended description of the genus Sulfurimonas.</title>
        <authorList>
            <person name="Henkel J.V."/>
            <person name="Laudan C."/>
            <person name="Werner J."/>
            <person name="Neu T."/>
            <person name="Plewe S."/>
            <person name="Sproer C."/>
            <person name="Bunk B."/>
            <person name="Schulz-Vogt H.N."/>
        </authorList>
    </citation>
    <scope>NUCLEOTIDE SEQUENCE [LARGE SCALE GENOMIC DNA]</scope>
    <source>
        <strain evidence="4 5">SoZ1</strain>
    </source>
</reference>
<dbReference type="InterPro" id="IPR036388">
    <property type="entry name" value="WH-like_DNA-bd_sf"/>
</dbReference>
<proteinExistence type="predicted"/>
<dbReference type="Gene3D" id="1.10.3290.10">
    <property type="entry name" value="Fido-like domain"/>
    <property type="match status" value="1"/>
</dbReference>
<feature type="binding site" evidence="2">
    <location>
        <begin position="211"/>
        <end position="218"/>
    </location>
    <ligand>
        <name>ATP</name>
        <dbReference type="ChEBI" id="CHEBI:30616"/>
    </ligand>
</feature>
<feature type="domain" description="Fido" evidence="3">
    <location>
        <begin position="118"/>
        <end position="276"/>
    </location>
</feature>
<keyword evidence="2" id="KW-0547">Nucleotide-binding</keyword>
<dbReference type="InterPro" id="IPR025230">
    <property type="entry name" value="DUF4172"/>
</dbReference>
<dbReference type="RefSeq" id="WP_194365646.1">
    <property type="nucleotide sequence ID" value="NZ_CP054493.1"/>
</dbReference>